<gene>
    <name evidence="1" type="ORF">HUJ06_031347</name>
</gene>
<dbReference type="AlphaFoldDB" id="A0A822YF58"/>
<accession>A0A822YF58</accession>
<proteinExistence type="predicted"/>
<evidence type="ECO:0000313" key="2">
    <source>
        <dbReference type="Proteomes" id="UP000607653"/>
    </source>
</evidence>
<organism evidence="1 2">
    <name type="scientific">Nelumbo nucifera</name>
    <name type="common">Sacred lotus</name>
    <dbReference type="NCBI Taxonomy" id="4432"/>
    <lineage>
        <taxon>Eukaryota</taxon>
        <taxon>Viridiplantae</taxon>
        <taxon>Streptophyta</taxon>
        <taxon>Embryophyta</taxon>
        <taxon>Tracheophyta</taxon>
        <taxon>Spermatophyta</taxon>
        <taxon>Magnoliopsida</taxon>
        <taxon>Proteales</taxon>
        <taxon>Nelumbonaceae</taxon>
        <taxon>Nelumbo</taxon>
    </lineage>
</organism>
<dbReference type="PANTHER" id="PTHR33984:SF2">
    <property type="entry name" value="OS02G0717600 PROTEIN"/>
    <property type="match status" value="1"/>
</dbReference>
<dbReference type="EMBL" id="DUZY01000002">
    <property type="protein sequence ID" value="DAD29879.1"/>
    <property type="molecule type" value="Genomic_DNA"/>
</dbReference>
<comment type="caution">
    <text evidence="1">The sequence shown here is derived from an EMBL/GenBank/DDBJ whole genome shotgun (WGS) entry which is preliminary data.</text>
</comment>
<sequence>MTMDRNQRSENAEAAGRGGAAVAIECLKGSSNADEWNGNLLQTGDIVEELKIGSYMCVRSPFKNGKSGVQRLLHDSFKKKVTSIQVRVRRGTDEFIELQACIVPNESAGRKQYMLRSIGDPNYAVGFADRTEIECLELQGKTFDFLSLPRTLIARVNVLFTSVTCQRVLFTRARTYEFTITSLELLIYHSRSQPSRVRHFDFDHDTAEKLVSCNQ</sequence>
<keyword evidence="2" id="KW-1185">Reference proteome</keyword>
<dbReference type="PANTHER" id="PTHR33984">
    <property type="entry name" value="OS02G0717600 PROTEIN"/>
    <property type="match status" value="1"/>
</dbReference>
<evidence type="ECO:0000313" key="1">
    <source>
        <dbReference type="EMBL" id="DAD29879.1"/>
    </source>
</evidence>
<protein>
    <submittedName>
        <fullName evidence="1">Uncharacterized protein</fullName>
    </submittedName>
</protein>
<reference evidence="1 2" key="1">
    <citation type="journal article" date="2020" name="Mol. Biol. Evol.">
        <title>Distinct Expression and Methylation Patterns for Genes with Different Fates following a Single Whole-Genome Duplication in Flowering Plants.</title>
        <authorList>
            <person name="Shi T."/>
            <person name="Rahmani R.S."/>
            <person name="Gugger P.F."/>
            <person name="Wang M."/>
            <person name="Li H."/>
            <person name="Zhang Y."/>
            <person name="Li Z."/>
            <person name="Wang Q."/>
            <person name="Van de Peer Y."/>
            <person name="Marchal K."/>
            <person name="Chen J."/>
        </authorList>
    </citation>
    <scope>NUCLEOTIDE SEQUENCE [LARGE SCALE GENOMIC DNA]</scope>
    <source>
        <tissue evidence="1">Leaf</tissue>
    </source>
</reference>
<name>A0A822YF58_NELNU</name>
<dbReference type="Proteomes" id="UP000607653">
    <property type="component" value="Unassembled WGS sequence"/>
</dbReference>